<dbReference type="Proteomes" id="UP000807504">
    <property type="component" value="Unassembled WGS sequence"/>
</dbReference>
<evidence type="ECO:0000313" key="3">
    <source>
        <dbReference type="EMBL" id="KAF8796335.1"/>
    </source>
</evidence>
<proteinExistence type="predicted"/>
<feature type="coiled-coil region" evidence="1">
    <location>
        <begin position="153"/>
        <end position="187"/>
    </location>
</feature>
<protein>
    <submittedName>
        <fullName evidence="3">Uncharacterized protein</fullName>
    </submittedName>
</protein>
<evidence type="ECO:0000256" key="1">
    <source>
        <dbReference type="SAM" id="Coils"/>
    </source>
</evidence>
<feature type="region of interest" description="Disordered" evidence="2">
    <location>
        <begin position="59"/>
        <end position="95"/>
    </location>
</feature>
<dbReference type="AlphaFoldDB" id="A0A8T0G1F5"/>
<organism evidence="3 4">
    <name type="scientific">Argiope bruennichi</name>
    <name type="common">Wasp spider</name>
    <name type="synonym">Aranea bruennichi</name>
    <dbReference type="NCBI Taxonomy" id="94029"/>
    <lineage>
        <taxon>Eukaryota</taxon>
        <taxon>Metazoa</taxon>
        <taxon>Ecdysozoa</taxon>
        <taxon>Arthropoda</taxon>
        <taxon>Chelicerata</taxon>
        <taxon>Arachnida</taxon>
        <taxon>Araneae</taxon>
        <taxon>Araneomorphae</taxon>
        <taxon>Entelegynae</taxon>
        <taxon>Araneoidea</taxon>
        <taxon>Araneidae</taxon>
        <taxon>Argiope</taxon>
    </lineage>
</organism>
<gene>
    <name evidence="3" type="ORF">HNY73_000719</name>
</gene>
<keyword evidence="1" id="KW-0175">Coiled coil</keyword>
<comment type="caution">
    <text evidence="3">The sequence shown here is derived from an EMBL/GenBank/DDBJ whole genome shotgun (WGS) entry which is preliminary data.</text>
</comment>
<sequence>MSSDESVNYYSNFLVMKDLENVVSKYRIQCSDALQLNQTLHRACAEMIMKLHHLRKNNDSGDNFHEANDKQKSKTCDAKVSNQKQKSDNPDSSEERLIDQIRKITEENLNLRGSKVKLQRLSKLEDKKIRNLQRRIETDKRKLDQNCIDKHAIQEQKNRIKNKIFEIQKLQREIKETEKQMRIRMESVKKNRNEPKRIFTKKPQNYNLEIQNGTTTSKNPNLLPIILKMKDLLGQIAVEVSDAEQDDE</sequence>
<feature type="compositionally biased region" description="Basic and acidic residues" evidence="2">
    <location>
        <begin position="85"/>
        <end position="95"/>
    </location>
</feature>
<accession>A0A8T0G1F5</accession>
<feature type="compositionally biased region" description="Basic and acidic residues" evidence="2">
    <location>
        <begin position="59"/>
        <end position="77"/>
    </location>
</feature>
<reference evidence="3" key="2">
    <citation type="submission" date="2020-06" db="EMBL/GenBank/DDBJ databases">
        <authorList>
            <person name="Sheffer M."/>
        </authorList>
    </citation>
    <scope>NUCLEOTIDE SEQUENCE</scope>
</reference>
<evidence type="ECO:0000313" key="4">
    <source>
        <dbReference type="Proteomes" id="UP000807504"/>
    </source>
</evidence>
<keyword evidence="4" id="KW-1185">Reference proteome</keyword>
<dbReference type="EMBL" id="JABXBU010000001">
    <property type="protein sequence ID" value="KAF8796335.1"/>
    <property type="molecule type" value="Genomic_DNA"/>
</dbReference>
<reference evidence="3" key="1">
    <citation type="journal article" date="2020" name="bioRxiv">
        <title>Chromosome-level reference genome of the European wasp spider Argiope bruennichi: a resource for studies on range expansion and evolutionary adaptation.</title>
        <authorList>
            <person name="Sheffer M.M."/>
            <person name="Hoppe A."/>
            <person name="Krehenwinkel H."/>
            <person name="Uhl G."/>
            <person name="Kuss A.W."/>
            <person name="Jensen L."/>
            <person name="Jensen C."/>
            <person name="Gillespie R.G."/>
            <person name="Hoff K.J."/>
            <person name="Prost S."/>
        </authorList>
    </citation>
    <scope>NUCLEOTIDE SEQUENCE</scope>
</reference>
<evidence type="ECO:0000256" key="2">
    <source>
        <dbReference type="SAM" id="MobiDB-lite"/>
    </source>
</evidence>
<name>A0A8T0G1F5_ARGBR</name>